<dbReference type="InterPro" id="IPR004752">
    <property type="entry name" value="AmpG_permease/AT-1"/>
</dbReference>
<protein>
    <submittedName>
        <fullName evidence="7">Acetyl-coenzyme A transporter 1</fullName>
    </submittedName>
</protein>
<evidence type="ECO:0000256" key="3">
    <source>
        <dbReference type="ARBA" id="ARBA00022989"/>
    </source>
</evidence>
<evidence type="ECO:0000256" key="1">
    <source>
        <dbReference type="ARBA" id="ARBA00004141"/>
    </source>
</evidence>
<feature type="transmembrane region" description="Helical" evidence="6">
    <location>
        <begin position="201"/>
        <end position="222"/>
    </location>
</feature>
<dbReference type="SUPFAM" id="SSF103473">
    <property type="entry name" value="MFS general substrate transporter"/>
    <property type="match status" value="1"/>
</dbReference>
<dbReference type="PANTHER" id="PTHR12778">
    <property type="entry name" value="SOLUTE CARRIER FAMILY 33 ACETYL-COA TRANSPORTER -RELATED"/>
    <property type="match status" value="1"/>
</dbReference>
<name>A0ABR4P245_9HELO</name>
<sequence length="428" mass="47548">MSEISTTNSSHSFPTQTLNIYEPPKYHQNSPDNTRGYTQLYTNEDIQSRADHRDTIYKFLVLSSLYFSMGSIVGLLGGTLPTLLDSFLNYNQLGLLSLTFYPFSMKLIWVPILDTFSVTSIGRRKTWILPMLLISGMAMVVLGMKTDKLLYGTRNGNLQYFNIFVASWSFITLLNAVQASAVDGLAVSIMKPTQAHWASTASSVGLTAGQFMTYPVAILLIGESNGQDEGSFRHISVGTITTILGLFHIVLALLLNFLVTESTSTDKNSRSIWQSYQMIFRVLFMAPFRTIFVVALISVAAFQADDGATFLKLLDRGFGEKSIAILETISMPFGMLSGFLAGFLSKSCRPLLVWQYAFVMRLVAALFAQAILLLFPYSGIPHWYYLMVFLQHMISTAAITTMGVSFLAFYIGVIDMNIGGTLMAMFFT</sequence>
<feature type="compositionally biased region" description="Polar residues" evidence="5">
    <location>
        <begin position="1"/>
        <end position="19"/>
    </location>
</feature>
<keyword evidence="3 6" id="KW-1133">Transmembrane helix</keyword>
<feature type="transmembrane region" description="Helical" evidence="6">
    <location>
        <begin position="164"/>
        <end position="189"/>
    </location>
</feature>
<keyword evidence="8" id="KW-1185">Reference proteome</keyword>
<evidence type="ECO:0000313" key="7">
    <source>
        <dbReference type="EMBL" id="KAL3417380.1"/>
    </source>
</evidence>
<evidence type="ECO:0000256" key="5">
    <source>
        <dbReference type="SAM" id="MobiDB-lite"/>
    </source>
</evidence>
<feature type="transmembrane region" description="Helical" evidence="6">
    <location>
        <begin position="59"/>
        <end position="80"/>
    </location>
</feature>
<organism evidence="7 8">
    <name type="scientific">Phlyctema vagabunda</name>
    <dbReference type="NCBI Taxonomy" id="108571"/>
    <lineage>
        <taxon>Eukaryota</taxon>
        <taxon>Fungi</taxon>
        <taxon>Dikarya</taxon>
        <taxon>Ascomycota</taxon>
        <taxon>Pezizomycotina</taxon>
        <taxon>Leotiomycetes</taxon>
        <taxon>Helotiales</taxon>
        <taxon>Dermateaceae</taxon>
        <taxon>Phlyctema</taxon>
    </lineage>
</organism>
<keyword evidence="4 6" id="KW-0472">Membrane</keyword>
<dbReference type="Pfam" id="PF13000">
    <property type="entry name" value="Acatn"/>
    <property type="match status" value="2"/>
</dbReference>
<feature type="transmembrane region" description="Helical" evidence="6">
    <location>
        <begin position="322"/>
        <end position="344"/>
    </location>
</feature>
<feature type="transmembrane region" description="Helical" evidence="6">
    <location>
        <begin position="383"/>
        <end position="400"/>
    </location>
</feature>
<feature type="transmembrane region" description="Helical" evidence="6">
    <location>
        <begin position="356"/>
        <end position="377"/>
    </location>
</feature>
<evidence type="ECO:0000256" key="6">
    <source>
        <dbReference type="SAM" id="Phobius"/>
    </source>
</evidence>
<reference evidence="7 8" key="1">
    <citation type="submission" date="2024-06" db="EMBL/GenBank/DDBJ databases">
        <title>Complete genome of Phlyctema vagabunda strain 19-DSS-EL-015.</title>
        <authorList>
            <person name="Fiorenzani C."/>
        </authorList>
    </citation>
    <scope>NUCLEOTIDE SEQUENCE [LARGE SCALE GENOMIC DNA]</scope>
    <source>
        <strain evidence="7 8">19-DSS-EL-015</strain>
    </source>
</reference>
<dbReference type="EMBL" id="JBFCZG010000011">
    <property type="protein sequence ID" value="KAL3417380.1"/>
    <property type="molecule type" value="Genomic_DNA"/>
</dbReference>
<dbReference type="Proteomes" id="UP001629113">
    <property type="component" value="Unassembled WGS sequence"/>
</dbReference>
<dbReference type="PANTHER" id="PTHR12778:SF9">
    <property type="entry name" value="ACETYL-COENZYME A TRANSPORTER 1"/>
    <property type="match status" value="1"/>
</dbReference>
<feature type="region of interest" description="Disordered" evidence="5">
    <location>
        <begin position="1"/>
        <end position="34"/>
    </location>
</feature>
<evidence type="ECO:0000313" key="8">
    <source>
        <dbReference type="Proteomes" id="UP001629113"/>
    </source>
</evidence>
<dbReference type="InterPro" id="IPR036259">
    <property type="entry name" value="MFS_trans_sf"/>
</dbReference>
<feature type="transmembrane region" description="Helical" evidence="6">
    <location>
        <begin position="126"/>
        <end position="144"/>
    </location>
</feature>
<keyword evidence="2 6" id="KW-0812">Transmembrane</keyword>
<evidence type="ECO:0000256" key="2">
    <source>
        <dbReference type="ARBA" id="ARBA00022692"/>
    </source>
</evidence>
<gene>
    <name evidence="7" type="ORF">PVAG01_11380</name>
</gene>
<feature type="transmembrane region" description="Helical" evidence="6">
    <location>
        <begin position="100"/>
        <end position="119"/>
    </location>
</feature>
<feature type="transmembrane region" description="Helical" evidence="6">
    <location>
        <begin position="279"/>
        <end position="302"/>
    </location>
</feature>
<dbReference type="InterPro" id="IPR024371">
    <property type="entry name" value="AcetylCoA_trans_1-like"/>
</dbReference>
<accession>A0ABR4P245</accession>
<comment type="subcellular location">
    <subcellularLocation>
        <location evidence="1">Membrane</location>
        <topology evidence="1">Multi-pass membrane protein</topology>
    </subcellularLocation>
</comment>
<evidence type="ECO:0000256" key="4">
    <source>
        <dbReference type="ARBA" id="ARBA00023136"/>
    </source>
</evidence>
<feature type="transmembrane region" description="Helical" evidence="6">
    <location>
        <begin position="234"/>
        <end position="259"/>
    </location>
</feature>
<comment type="caution">
    <text evidence="7">The sequence shown here is derived from an EMBL/GenBank/DDBJ whole genome shotgun (WGS) entry which is preliminary data.</text>
</comment>
<proteinExistence type="predicted"/>